<dbReference type="InterPro" id="IPR011990">
    <property type="entry name" value="TPR-like_helical_dom_sf"/>
</dbReference>
<dbReference type="InterPro" id="IPR024983">
    <property type="entry name" value="CHAT_dom"/>
</dbReference>
<proteinExistence type="predicted"/>
<evidence type="ECO:0000259" key="1">
    <source>
        <dbReference type="Pfam" id="PF12770"/>
    </source>
</evidence>
<dbReference type="EMBL" id="JAGMUU010000019">
    <property type="protein sequence ID" value="KAH7131616.1"/>
    <property type="molecule type" value="Genomic_DNA"/>
</dbReference>
<dbReference type="SUPFAM" id="SSF48452">
    <property type="entry name" value="TPR-like"/>
    <property type="match status" value="2"/>
</dbReference>
<evidence type="ECO:0000313" key="3">
    <source>
        <dbReference type="Proteomes" id="UP000717696"/>
    </source>
</evidence>
<dbReference type="Proteomes" id="UP000717696">
    <property type="component" value="Unassembled WGS sequence"/>
</dbReference>
<dbReference type="OrthoDB" id="9991317at2759"/>
<organism evidence="2 3">
    <name type="scientific">Dactylonectria estremocensis</name>
    <dbReference type="NCBI Taxonomy" id="1079267"/>
    <lineage>
        <taxon>Eukaryota</taxon>
        <taxon>Fungi</taxon>
        <taxon>Dikarya</taxon>
        <taxon>Ascomycota</taxon>
        <taxon>Pezizomycotina</taxon>
        <taxon>Sordariomycetes</taxon>
        <taxon>Hypocreomycetidae</taxon>
        <taxon>Hypocreales</taxon>
        <taxon>Nectriaceae</taxon>
        <taxon>Dactylonectria</taxon>
    </lineage>
</organism>
<name>A0A9P9E6K0_9HYPO</name>
<sequence length="1347" mass="150001">MESVSTEQLERAAILIGSQQQDEELIPDGQFCRDKHFLKRLDPDTLKFIYTVMLTERSTRARHFSMASESALMRDVVGRDQSGLKDAATLGALAVFNVLKSDPMRGVVVSMFGRVLRRQWEVASPEAQPVALDQAIEYLRKAVKFGPQDHPNRASHNDDLGEILTQRYKVSHSADDYEEATKAFNKALDTDLPGRPIFHFGLGKLQREKALFETKLKGDLLLESLSTFQVAINSIGSQFDSAPFRYTVADIFRARAVSFVDLYDLNNDSEDLKKAKVTLDEALTVCESRRPKDRFNCLVDLAAVLQRLSDDGDVEAAASAIDYWRQALRVYPNSVKALTGLADALKYKSDRSRNQGAQIEPDKLLARMSELQITGAVAETPFRLAIKATEHAETFKRIGSLEEIDKSIKCLQDALNYPELRGFEQADFSQLLSTALLLRFEVTEHQADLAQACRAAMEALTLLPDLTPSLRARCIWASGKTAFVSSQIPGWAHFIDGAITSFLNAKEAAPKTDSIYPTIANDLGNAFIVKCQSSSEARYLSDATQAFQEGLETLRAQGSPRDSTGEVMYLHGLANAALFQFRFSGRLEDINTAINIFEKCLDPRMTDPADVRAGSRTHSLSHALQLRYDMMCDKGDLLKAGQIIEELLSRQLNLAPVNNSALHNMLGAAYLRQYHDEKELRLLTQAQENFERALSCGCIDKSYIYSAKMNLTRTLQYRANLTNNLQDLIAALTHYNQCFMLVGIHSITLGTLLINQAELLISVWMVGPPELKQSAATAYLMMSTQFSAAPGMPRHVLAWAKTYAAVFAHLYGKDSRVARNFIREAAEDLPFAVLACSTRADQLRQAKTFQFVPTLALSFSIAAGDSLVEAIQLYEGSRCILWEGILDKAGNADLDALQEKFPHLAKRFIEGRDAGKLKPKIDVPLDGSMKLFESQTTYSRSTSFQELMQEIRTKEGFQDFLRLPREDSHFHELAGPGAIVILELDLMTEGYALIVTSETVQKVTLPGFTAAEAREHKALLRDAINLSGDEDDEHGASLLHYLLTWLWDVVAEPVMLGLGYTGNSEKADLPRVWWLTTSATSNWPIHAAGDHRRAAETGEPCTVLDRCIPSYTNTLRALAFVRQRQREIVQQEGVQQAMLVKMQTTDHREPLKHAAAEVDDVDTVLREGRITTKILDRPTRREALVELLKSRMAHFACHGEVDIENPVRSGLLLRDWWTRNSNGDVARGNVLDVQSMMSAPRQLSCSLVYISACETAVTGDPSLPEESIHLAAGFQMAGVPCVVGSLWKAEDETAGRVSKAFYQDLLKSGEALVTGERSAKALRLAVLKERQRGVDPRFWSTWVHYGP</sequence>
<protein>
    <submittedName>
        <fullName evidence="2">CHAT domain-containing protein</fullName>
    </submittedName>
</protein>
<gene>
    <name evidence="2" type="ORF">B0J13DRAFT_562938</name>
</gene>
<keyword evidence="3" id="KW-1185">Reference proteome</keyword>
<dbReference type="Gene3D" id="1.25.40.10">
    <property type="entry name" value="Tetratricopeptide repeat domain"/>
    <property type="match status" value="2"/>
</dbReference>
<comment type="caution">
    <text evidence="2">The sequence shown here is derived from an EMBL/GenBank/DDBJ whole genome shotgun (WGS) entry which is preliminary data.</text>
</comment>
<evidence type="ECO:0000313" key="2">
    <source>
        <dbReference type="EMBL" id="KAH7131616.1"/>
    </source>
</evidence>
<dbReference type="Pfam" id="PF12770">
    <property type="entry name" value="CHAT"/>
    <property type="match status" value="1"/>
</dbReference>
<reference evidence="2" key="1">
    <citation type="journal article" date="2021" name="Nat. Commun.">
        <title>Genetic determinants of endophytism in the Arabidopsis root mycobiome.</title>
        <authorList>
            <person name="Mesny F."/>
            <person name="Miyauchi S."/>
            <person name="Thiergart T."/>
            <person name="Pickel B."/>
            <person name="Atanasova L."/>
            <person name="Karlsson M."/>
            <person name="Huettel B."/>
            <person name="Barry K.W."/>
            <person name="Haridas S."/>
            <person name="Chen C."/>
            <person name="Bauer D."/>
            <person name="Andreopoulos W."/>
            <person name="Pangilinan J."/>
            <person name="LaButti K."/>
            <person name="Riley R."/>
            <person name="Lipzen A."/>
            <person name="Clum A."/>
            <person name="Drula E."/>
            <person name="Henrissat B."/>
            <person name="Kohler A."/>
            <person name="Grigoriev I.V."/>
            <person name="Martin F.M."/>
            <person name="Hacquard S."/>
        </authorList>
    </citation>
    <scope>NUCLEOTIDE SEQUENCE</scope>
    <source>
        <strain evidence="2">MPI-CAGE-AT-0021</strain>
    </source>
</reference>
<feature type="domain" description="CHAT" evidence="1">
    <location>
        <begin position="1042"/>
        <end position="1346"/>
    </location>
</feature>
<accession>A0A9P9E6K0</accession>